<keyword evidence="2 8" id="KW-0808">Transferase</keyword>
<dbReference type="InterPro" id="IPR043129">
    <property type="entry name" value="ATPase_NBD"/>
</dbReference>
<dbReference type="PRINTS" id="PR00789">
    <property type="entry name" value="OSIALOPTASE"/>
</dbReference>
<feature type="binding site" evidence="8">
    <location>
        <position position="131"/>
    </location>
    <ligand>
        <name>Fe cation</name>
        <dbReference type="ChEBI" id="CHEBI:24875"/>
    </ligand>
</feature>
<feature type="binding site" evidence="8">
    <location>
        <position position="349"/>
    </location>
    <ligand>
        <name>Fe cation</name>
        <dbReference type="ChEBI" id="CHEBI:24875"/>
    </ligand>
</feature>
<name>A0A1F6F0Y9_9BACT</name>
<comment type="cofactor">
    <cofactor evidence="8">
        <name>Fe(2+)</name>
        <dbReference type="ChEBI" id="CHEBI:29033"/>
    </cofactor>
    <text evidence="8">Binds 1 Fe(2+) ion per subunit.</text>
</comment>
<dbReference type="Gene3D" id="3.30.420.40">
    <property type="match status" value="2"/>
</dbReference>
<evidence type="ECO:0000256" key="1">
    <source>
        <dbReference type="ARBA" id="ARBA00022490"/>
    </source>
</evidence>
<keyword evidence="1 8" id="KW-0963">Cytoplasm</keyword>
<gene>
    <name evidence="8" type="primary">tsaD</name>
    <name evidence="10" type="ORF">A3A39_03925</name>
</gene>
<dbReference type="EC" id="2.3.1.234" evidence="8"/>
<evidence type="ECO:0000256" key="2">
    <source>
        <dbReference type="ARBA" id="ARBA00022679"/>
    </source>
</evidence>
<comment type="similarity">
    <text evidence="8">Belongs to the KAE1 / TsaD family.</text>
</comment>
<feature type="binding site" evidence="8">
    <location>
        <begin position="170"/>
        <end position="174"/>
    </location>
    <ligand>
        <name>substrate</name>
    </ligand>
</feature>
<evidence type="ECO:0000256" key="3">
    <source>
        <dbReference type="ARBA" id="ARBA00022694"/>
    </source>
</evidence>
<feature type="binding site" evidence="8">
    <location>
        <position position="203"/>
    </location>
    <ligand>
        <name>substrate</name>
    </ligand>
</feature>
<protein>
    <recommendedName>
        <fullName evidence="8">tRNA N6-adenosine threonylcarbamoyltransferase</fullName>
        <ecNumber evidence="8">2.3.1.234</ecNumber>
    </recommendedName>
    <alternativeName>
        <fullName evidence="8">N6-L-threonylcarbamoyladenine synthase</fullName>
        <shortName evidence="8">t(6)A synthase</shortName>
    </alternativeName>
    <alternativeName>
        <fullName evidence="8">t(6)A37 threonylcarbamoyladenosine biosynthesis protein TsaD</fullName>
    </alternativeName>
    <alternativeName>
        <fullName evidence="8">tRNA threonylcarbamoyladenosine biosynthesis protein TsaD</fullName>
    </alternativeName>
</protein>
<dbReference type="SUPFAM" id="SSF53067">
    <property type="entry name" value="Actin-like ATPase domain"/>
    <property type="match status" value="2"/>
</dbReference>
<keyword evidence="6 8" id="KW-0012">Acyltransferase</keyword>
<dbReference type="HAMAP" id="MF_01445">
    <property type="entry name" value="TsaD"/>
    <property type="match status" value="1"/>
</dbReference>
<dbReference type="NCBIfam" id="TIGR03723">
    <property type="entry name" value="T6A_TsaD_YgjD"/>
    <property type="match status" value="1"/>
</dbReference>
<feature type="binding site" evidence="8">
    <location>
        <position position="127"/>
    </location>
    <ligand>
        <name>Fe cation</name>
        <dbReference type="ChEBI" id="CHEBI:24875"/>
    </ligand>
</feature>
<feature type="domain" description="Gcp-like" evidence="9">
    <location>
        <begin position="35"/>
        <end position="138"/>
    </location>
</feature>
<dbReference type="STRING" id="1798512.A3A39_03925"/>
<dbReference type="GO" id="GO:0005506">
    <property type="term" value="F:iron ion binding"/>
    <property type="evidence" value="ECO:0007669"/>
    <property type="project" value="UniProtKB-UniRule"/>
</dbReference>
<organism evidence="10 11">
    <name type="scientific">Candidatus Kaiserbacteria bacterium RIFCSPLOWO2_01_FULL_54_13</name>
    <dbReference type="NCBI Taxonomy" id="1798512"/>
    <lineage>
        <taxon>Bacteria</taxon>
        <taxon>Candidatus Kaiseribacteriota</taxon>
    </lineage>
</organism>
<evidence type="ECO:0000256" key="4">
    <source>
        <dbReference type="ARBA" id="ARBA00022723"/>
    </source>
</evidence>
<proteinExistence type="inferred from homology"/>
<comment type="subcellular location">
    <subcellularLocation>
        <location evidence="8">Cytoplasm</location>
    </subcellularLocation>
</comment>
<dbReference type="NCBIfam" id="TIGR00329">
    <property type="entry name" value="gcp_kae1"/>
    <property type="match status" value="1"/>
</dbReference>
<keyword evidence="4 8" id="KW-0479">Metal-binding</keyword>
<evidence type="ECO:0000256" key="5">
    <source>
        <dbReference type="ARBA" id="ARBA00023004"/>
    </source>
</evidence>
<evidence type="ECO:0000256" key="6">
    <source>
        <dbReference type="ARBA" id="ARBA00023315"/>
    </source>
</evidence>
<keyword evidence="3 8" id="KW-0819">tRNA processing</keyword>
<comment type="caution">
    <text evidence="8">Lacks conserved residue(s) required for the propagation of feature annotation.</text>
</comment>
<dbReference type="InterPro" id="IPR017861">
    <property type="entry name" value="KAE1/TsaD"/>
</dbReference>
<dbReference type="FunFam" id="3.30.420.40:FF:000040">
    <property type="entry name" value="tRNA N6-adenosine threonylcarbamoyltransferase"/>
    <property type="match status" value="1"/>
</dbReference>
<dbReference type="InterPro" id="IPR022450">
    <property type="entry name" value="TsaD"/>
</dbReference>
<dbReference type="GO" id="GO:0002949">
    <property type="term" value="P:tRNA threonylcarbamoyladenosine modification"/>
    <property type="evidence" value="ECO:0007669"/>
    <property type="project" value="UniProtKB-UniRule"/>
</dbReference>
<evidence type="ECO:0000259" key="9">
    <source>
        <dbReference type="Pfam" id="PF00814"/>
    </source>
</evidence>
<evidence type="ECO:0000256" key="7">
    <source>
        <dbReference type="ARBA" id="ARBA00048117"/>
    </source>
</evidence>
<evidence type="ECO:0000256" key="8">
    <source>
        <dbReference type="HAMAP-Rule" id="MF_01445"/>
    </source>
</evidence>
<feature type="binding site" evidence="8">
    <location>
        <position position="216"/>
    </location>
    <ligand>
        <name>substrate</name>
    </ligand>
</feature>
<reference evidence="10 11" key="1">
    <citation type="journal article" date="2016" name="Nat. Commun.">
        <title>Thousands of microbial genomes shed light on interconnected biogeochemical processes in an aquifer system.</title>
        <authorList>
            <person name="Anantharaman K."/>
            <person name="Brown C.T."/>
            <person name="Hug L.A."/>
            <person name="Sharon I."/>
            <person name="Castelle C.J."/>
            <person name="Probst A.J."/>
            <person name="Thomas B.C."/>
            <person name="Singh A."/>
            <person name="Wilkins M.J."/>
            <person name="Karaoz U."/>
            <person name="Brodie E.L."/>
            <person name="Williams K.H."/>
            <person name="Hubbard S.S."/>
            <person name="Banfield J.F."/>
        </authorList>
    </citation>
    <scope>NUCLEOTIDE SEQUENCE [LARGE SCALE GENOMIC DNA]</scope>
</reference>
<dbReference type="InterPro" id="IPR000905">
    <property type="entry name" value="Gcp-like_dom"/>
</dbReference>
<dbReference type="PANTHER" id="PTHR11735">
    <property type="entry name" value="TRNA N6-ADENOSINE THREONYLCARBAMOYLTRANSFERASE"/>
    <property type="match status" value="1"/>
</dbReference>
<dbReference type="Proteomes" id="UP000177372">
    <property type="component" value="Unassembled WGS sequence"/>
</dbReference>
<feature type="domain" description="Gcp-like" evidence="9">
    <location>
        <begin position="161"/>
        <end position="355"/>
    </location>
</feature>
<dbReference type="AlphaFoldDB" id="A0A1F6F0Y9"/>
<dbReference type="GO" id="GO:0061711">
    <property type="term" value="F:tRNA N(6)-L-threonylcarbamoyladenine synthase activity"/>
    <property type="evidence" value="ECO:0007669"/>
    <property type="project" value="UniProtKB-EC"/>
</dbReference>
<keyword evidence="5 8" id="KW-0408">Iron</keyword>
<sequence>MKVLGIETSADDTGIALIEAEGDPPAGGRSSFKFKVLGNVVNSQSHAEYGGIYPNVAKREHIKNLPLVLEKVLLLAKESVSRPNIDTIAVTVGPGLEPCLWTGISFAQELSKKWSASRRMPIIPVNHMEGHIVLSMMEISGLRKSRYRDLRSPDIGERLHNFEFPALALLISGGHTELILMKEFRRYQYIGRTRDDAVGEAFDKVARLLELPYPGGPEISQLAERARQSEMTSHYKLPRPMMHEDNFDFSFAGLKTAVLRLVESKGPTLKDTPRSDLDEFKMKIAREFEDAVTDVLVEKTLRAVEEFGVNAVIMGGGVSANKHIRSEFDQKLKAAGCKLLACPPEFSTDNGLMIALAGYFHALKKEFVAPENLVANGSLELC</sequence>
<evidence type="ECO:0000313" key="10">
    <source>
        <dbReference type="EMBL" id="OGG79525.1"/>
    </source>
</evidence>
<comment type="function">
    <text evidence="8">Required for the formation of a threonylcarbamoyl group on adenosine at position 37 (t(6)A37) in tRNAs that read codons beginning with adenine. Is involved in the transfer of the threonylcarbamoyl moiety of threonylcarbamoyl-AMP (TC-AMP) to the N6 group of A37, together with TsaE and TsaB. TsaD likely plays a direct catalytic role in this reaction.</text>
</comment>
<dbReference type="EMBL" id="MFLZ01000025">
    <property type="protein sequence ID" value="OGG79525.1"/>
    <property type="molecule type" value="Genomic_DNA"/>
</dbReference>
<accession>A0A1F6F0Y9</accession>
<comment type="caution">
    <text evidence="10">The sequence shown here is derived from an EMBL/GenBank/DDBJ whole genome shotgun (WGS) entry which is preliminary data.</text>
</comment>
<dbReference type="PANTHER" id="PTHR11735:SF6">
    <property type="entry name" value="TRNA N6-ADENOSINE THREONYLCARBAMOYLTRANSFERASE, MITOCHONDRIAL"/>
    <property type="match status" value="1"/>
</dbReference>
<feature type="binding site" evidence="8">
    <location>
        <position position="321"/>
    </location>
    <ligand>
        <name>substrate</name>
    </ligand>
</feature>
<dbReference type="Pfam" id="PF00814">
    <property type="entry name" value="TsaD"/>
    <property type="match status" value="2"/>
</dbReference>
<dbReference type="GO" id="GO:0005737">
    <property type="term" value="C:cytoplasm"/>
    <property type="evidence" value="ECO:0007669"/>
    <property type="project" value="UniProtKB-SubCell"/>
</dbReference>
<evidence type="ECO:0000313" key="11">
    <source>
        <dbReference type="Proteomes" id="UP000177372"/>
    </source>
</evidence>
<comment type="catalytic activity">
    <reaction evidence="7 8">
        <text>L-threonylcarbamoyladenylate + adenosine(37) in tRNA = N(6)-L-threonylcarbamoyladenosine(37) in tRNA + AMP + H(+)</text>
        <dbReference type="Rhea" id="RHEA:37059"/>
        <dbReference type="Rhea" id="RHEA-COMP:10162"/>
        <dbReference type="Rhea" id="RHEA-COMP:10163"/>
        <dbReference type="ChEBI" id="CHEBI:15378"/>
        <dbReference type="ChEBI" id="CHEBI:73682"/>
        <dbReference type="ChEBI" id="CHEBI:74411"/>
        <dbReference type="ChEBI" id="CHEBI:74418"/>
        <dbReference type="ChEBI" id="CHEBI:456215"/>
        <dbReference type="EC" id="2.3.1.234"/>
    </reaction>
</comment>